<sequence length="306" mass="30487">MGKRSPGASCASRRAAAGLSTLLAAGLALAASPALSQGAMGPGGGAMTPQPRVAPAAPQAPTMTPQAPVVTPQMPPPMPVVAPSIPQPVPQPQTRSATSTSNRDHIDQDAQTDIKKLTTSGGSQVNTGSVDIKRGLATPGGQAGPANPVANNSNNPIPSVNVMVRKQSGAGPISTAKTDGSGQTTFRQLEPGTYDVALPIVPGGTVSMTTFVNGTPASRTDFPVGSEIGTFTVAKASDTVILKFQTNIPGNPTNGIGGTGGGRFQTNLKQDPINGVGGTGGGRFETNPGTTPNGYGGTGGGRYTVK</sequence>
<organism evidence="4 5">
    <name type="scientific">Reyranella humidisoli</name>
    <dbReference type="NCBI Taxonomy" id="2849149"/>
    <lineage>
        <taxon>Bacteria</taxon>
        <taxon>Pseudomonadati</taxon>
        <taxon>Pseudomonadota</taxon>
        <taxon>Alphaproteobacteria</taxon>
        <taxon>Hyphomicrobiales</taxon>
        <taxon>Reyranellaceae</taxon>
        <taxon>Reyranella</taxon>
    </lineage>
</organism>
<reference evidence="4 5" key="1">
    <citation type="submission" date="2021-06" db="EMBL/GenBank/DDBJ databases">
        <authorList>
            <person name="Lee D.H."/>
        </authorList>
    </citation>
    <scope>NUCLEOTIDE SEQUENCE [LARGE SCALE GENOMIC DNA]</scope>
    <source>
        <strain evidence="4 5">MMS21-HV4-11</strain>
    </source>
</reference>
<protein>
    <submittedName>
        <fullName evidence="4">Carboxypeptidase-like regulatory domain-containing protein</fullName>
    </submittedName>
</protein>
<dbReference type="EMBL" id="JAHOPB010000001">
    <property type="protein sequence ID" value="MBU8874626.1"/>
    <property type="molecule type" value="Genomic_DNA"/>
</dbReference>
<feature type="compositionally biased region" description="Low complexity" evidence="1">
    <location>
        <begin position="145"/>
        <end position="154"/>
    </location>
</feature>
<gene>
    <name evidence="4" type="ORF">KQ910_12700</name>
</gene>
<dbReference type="Proteomes" id="UP000727907">
    <property type="component" value="Unassembled WGS sequence"/>
</dbReference>
<feature type="compositionally biased region" description="Polar residues" evidence="1">
    <location>
        <begin position="118"/>
        <end position="129"/>
    </location>
</feature>
<evidence type="ECO:0000313" key="4">
    <source>
        <dbReference type="EMBL" id="MBU8874626.1"/>
    </source>
</evidence>
<feature type="compositionally biased region" description="Pro residues" evidence="1">
    <location>
        <begin position="73"/>
        <end position="91"/>
    </location>
</feature>
<feature type="region of interest" description="Disordered" evidence="1">
    <location>
        <begin position="35"/>
        <end position="106"/>
    </location>
</feature>
<evidence type="ECO:0000313" key="5">
    <source>
        <dbReference type="Proteomes" id="UP000727907"/>
    </source>
</evidence>
<dbReference type="Pfam" id="PF24025">
    <property type="entry name" value="Ig_DR_A0283-like"/>
    <property type="match status" value="1"/>
</dbReference>
<evidence type="ECO:0000259" key="3">
    <source>
        <dbReference type="Pfam" id="PF24025"/>
    </source>
</evidence>
<feature type="compositionally biased region" description="Low complexity" evidence="1">
    <location>
        <begin position="47"/>
        <end position="72"/>
    </location>
</feature>
<feature type="region of interest" description="Disordered" evidence="1">
    <location>
        <begin position="278"/>
        <end position="306"/>
    </location>
</feature>
<dbReference type="InterPro" id="IPR056489">
    <property type="entry name" value="Ig_Fls_DR_A0283-like"/>
</dbReference>
<dbReference type="RefSeq" id="WP_216960495.1">
    <property type="nucleotide sequence ID" value="NZ_JAHOPB010000001.1"/>
</dbReference>
<proteinExistence type="predicted"/>
<feature type="domain" description="Fervidolysin/DR-A0283-like Ig-like" evidence="3">
    <location>
        <begin position="149"/>
        <end position="197"/>
    </location>
</feature>
<evidence type="ECO:0000256" key="1">
    <source>
        <dbReference type="SAM" id="MobiDB-lite"/>
    </source>
</evidence>
<evidence type="ECO:0000256" key="2">
    <source>
        <dbReference type="SAM" id="SignalP"/>
    </source>
</evidence>
<feature type="region of interest" description="Disordered" evidence="1">
    <location>
        <begin position="118"/>
        <end position="154"/>
    </location>
</feature>
<keyword evidence="2" id="KW-0732">Signal</keyword>
<keyword evidence="5" id="KW-1185">Reference proteome</keyword>
<feature type="signal peptide" evidence="2">
    <location>
        <begin position="1"/>
        <end position="30"/>
    </location>
</feature>
<feature type="compositionally biased region" description="Gly residues" evidence="1">
    <location>
        <begin position="294"/>
        <end position="306"/>
    </location>
</feature>
<feature type="compositionally biased region" description="Polar residues" evidence="1">
    <location>
        <begin position="92"/>
        <end position="101"/>
    </location>
</feature>
<feature type="chain" id="PRO_5045796495" evidence="2">
    <location>
        <begin position="31"/>
        <end position="306"/>
    </location>
</feature>
<accession>A0ABS6IJY1</accession>
<name>A0ABS6IJY1_9HYPH</name>
<comment type="caution">
    <text evidence="4">The sequence shown here is derived from an EMBL/GenBank/DDBJ whole genome shotgun (WGS) entry which is preliminary data.</text>
</comment>